<accession>A0ABY3X6Y9</accession>
<dbReference type="SMART" id="SM00507">
    <property type="entry name" value="HNHc"/>
    <property type="match status" value="1"/>
</dbReference>
<dbReference type="Pfam" id="PF13395">
    <property type="entry name" value="HNH_4"/>
    <property type="match status" value="1"/>
</dbReference>
<dbReference type="PROSITE" id="PS51749">
    <property type="entry name" value="HNH_CAS9"/>
    <property type="match status" value="1"/>
</dbReference>
<evidence type="ECO:0000256" key="5">
    <source>
        <dbReference type="ARBA" id="ARBA00022801"/>
    </source>
</evidence>
<evidence type="ECO:0000256" key="11">
    <source>
        <dbReference type="ARBA" id="ARBA00046380"/>
    </source>
</evidence>
<organism evidence="14 15">
    <name type="scientific">Ignatzschineria rhizosphaerae</name>
    <dbReference type="NCBI Taxonomy" id="2923279"/>
    <lineage>
        <taxon>Bacteria</taxon>
        <taxon>Pseudomonadati</taxon>
        <taxon>Pseudomonadota</taxon>
        <taxon>Gammaproteobacteria</taxon>
        <taxon>Cardiobacteriales</taxon>
        <taxon>Ignatzschineriaceae</taxon>
        <taxon>Ignatzschineria</taxon>
    </lineage>
</organism>
<keyword evidence="6" id="KW-0460">Magnesium</keyword>
<keyword evidence="2 12" id="KW-0540">Nuclease</keyword>
<dbReference type="EMBL" id="CP093379">
    <property type="protein sequence ID" value="UNM97534.1"/>
    <property type="molecule type" value="Genomic_DNA"/>
</dbReference>
<keyword evidence="9 12" id="KW-0238">DNA-binding</keyword>
<dbReference type="Proteomes" id="UP000829542">
    <property type="component" value="Chromosome"/>
</dbReference>
<dbReference type="GO" id="GO:0004519">
    <property type="term" value="F:endonuclease activity"/>
    <property type="evidence" value="ECO:0007669"/>
    <property type="project" value="UniProtKB-KW"/>
</dbReference>
<keyword evidence="10" id="KW-0464">Manganese</keyword>
<dbReference type="Gene3D" id="1.10.30.50">
    <property type="match status" value="1"/>
</dbReference>
<feature type="domain" description="HNH Cas9-type" evidence="13">
    <location>
        <begin position="1"/>
        <end position="126"/>
    </location>
</feature>
<reference evidence="14 15" key="1">
    <citation type="submission" date="2022-03" db="EMBL/GenBank/DDBJ databases">
        <title>Ignatzschineria rhizosphaerae HR5S32.</title>
        <authorList>
            <person name="Sun J.Q."/>
            <person name="Feng J.Y."/>
        </authorList>
    </citation>
    <scope>NUCLEOTIDE SEQUENCE [LARGE SCALE GENOMIC DNA]</scope>
    <source>
        <strain evidence="14 15">HR5S32</strain>
    </source>
</reference>
<keyword evidence="4 12" id="KW-0255">Endonuclease</keyword>
<comment type="cofactor">
    <cofactor evidence="1">
        <name>Mg(2+)</name>
        <dbReference type="ChEBI" id="CHEBI:18420"/>
    </cofactor>
</comment>
<dbReference type="InterPro" id="IPR003615">
    <property type="entry name" value="HNH_nuc"/>
</dbReference>
<gene>
    <name evidence="14" type="ORF">MMG00_01310</name>
</gene>
<dbReference type="InterPro" id="IPR033114">
    <property type="entry name" value="HNH_CAS9"/>
</dbReference>
<keyword evidence="5 12" id="KW-0378">Hydrolase</keyword>
<evidence type="ECO:0000256" key="12">
    <source>
        <dbReference type="PROSITE-ProRule" id="PRU01085"/>
    </source>
</evidence>
<evidence type="ECO:0000256" key="8">
    <source>
        <dbReference type="ARBA" id="ARBA00023118"/>
    </source>
</evidence>
<keyword evidence="3" id="KW-0479">Metal-binding</keyword>
<keyword evidence="8" id="KW-0051">Antiviral defense</keyword>
<evidence type="ECO:0000259" key="13">
    <source>
        <dbReference type="PROSITE" id="PS51749"/>
    </source>
</evidence>
<evidence type="ECO:0000256" key="9">
    <source>
        <dbReference type="ARBA" id="ARBA00023125"/>
    </source>
</evidence>
<evidence type="ECO:0000256" key="3">
    <source>
        <dbReference type="ARBA" id="ARBA00022723"/>
    </source>
</evidence>
<evidence type="ECO:0000256" key="4">
    <source>
        <dbReference type="ARBA" id="ARBA00022759"/>
    </source>
</evidence>
<keyword evidence="15" id="KW-1185">Reference proteome</keyword>
<evidence type="ECO:0000256" key="2">
    <source>
        <dbReference type="ARBA" id="ARBA00022722"/>
    </source>
</evidence>
<evidence type="ECO:0000256" key="1">
    <source>
        <dbReference type="ARBA" id="ARBA00001946"/>
    </source>
</evidence>
<comment type="subunit">
    <text evidence="11">Monomer. Binds crRNA and tracrRNA.</text>
</comment>
<name>A0ABY3X6Y9_9GAMM</name>
<sequence>MDRNNLSQIKPFFHKIQKGCCFYCGQKVSINAGEIDHFIPWSLYQYDTAHNFVLADKTCNTRKSNKLAANHFYEKWLRRNAQFQTEITEEMEKYNFLVDRQRSESIAKNYYLQTFKLHEDHGFWQP</sequence>
<proteinExistence type="predicted"/>
<evidence type="ECO:0000313" key="15">
    <source>
        <dbReference type="Proteomes" id="UP000829542"/>
    </source>
</evidence>
<protein>
    <submittedName>
        <fullName evidence="14">HNH endonuclease</fullName>
    </submittedName>
</protein>
<evidence type="ECO:0000256" key="10">
    <source>
        <dbReference type="ARBA" id="ARBA00023211"/>
    </source>
</evidence>
<evidence type="ECO:0000256" key="6">
    <source>
        <dbReference type="ARBA" id="ARBA00022842"/>
    </source>
</evidence>
<keyword evidence="7" id="KW-0694">RNA-binding</keyword>
<dbReference type="CDD" id="cd00085">
    <property type="entry name" value="HNHc"/>
    <property type="match status" value="1"/>
</dbReference>
<evidence type="ECO:0000313" key="14">
    <source>
        <dbReference type="EMBL" id="UNM97534.1"/>
    </source>
</evidence>
<evidence type="ECO:0000256" key="7">
    <source>
        <dbReference type="ARBA" id="ARBA00022884"/>
    </source>
</evidence>